<reference evidence="3" key="1">
    <citation type="submission" date="2025-08" db="UniProtKB">
        <authorList>
            <consortium name="RefSeq"/>
        </authorList>
    </citation>
    <scope>IDENTIFICATION</scope>
    <source>
        <tissue evidence="3">Gonad</tissue>
    </source>
</reference>
<dbReference type="RefSeq" id="XP_019628390.1">
    <property type="nucleotide sequence ID" value="XM_019772831.1"/>
</dbReference>
<evidence type="ECO:0000256" key="1">
    <source>
        <dbReference type="SAM" id="MobiDB-lite"/>
    </source>
</evidence>
<proteinExistence type="predicted"/>
<evidence type="ECO:0000313" key="3">
    <source>
        <dbReference type="RefSeq" id="XP_019628390.1"/>
    </source>
</evidence>
<feature type="region of interest" description="Disordered" evidence="1">
    <location>
        <begin position="17"/>
        <end position="83"/>
    </location>
</feature>
<organism evidence="2 3">
    <name type="scientific">Branchiostoma belcheri</name>
    <name type="common">Amphioxus</name>
    <dbReference type="NCBI Taxonomy" id="7741"/>
    <lineage>
        <taxon>Eukaryota</taxon>
        <taxon>Metazoa</taxon>
        <taxon>Chordata</taxon>
        <taxon>Cephalochordata</taxon>
        <taxon>Leptocardii</taxon>
        <taxon>Amphioxiformes</taxon>
        <taxon>Branchiostomatidae</taxon>
        <taxon>Branchiostoma</taxon>
    </lineage>
</organism>
<evidence type="ECO:0000313" key="2">
    <source>
        <dbReference type="Proteomes" id="UP000515135"/>
    </source>
</evidence>
<keyword evidence="2" id="KW-1185">Reference proteome</keyword>
<gene>
    <name evidence="3" type="primary">LOC109472967</name>
</gene>
<dbReference type="KEGG" id="bbel:109472967"/>
<accession>A0A6P4YGK3</accession>
<dbReference type="AlphaFoldDB" id="A0A6P4YGK3"/>
<dbReference type="Proteomes" id="UP000515135">
    <property type="component" value="Unplaced"/>
</dbReference>
<sequence length="108" mass="11599">MALLPCWPDEQRDFSRYRSSANSQGSYQRAVAPRAQRPGSATSVRRLSALSGGPRGSLTSAGTRPSICSGGSRPSICSADGGGDEIRRVPRKFVCLNNEEKQQNDGQE</sequence>
<feature type="compositionally biased region" description="Polar residues" evidence="1">
    <location>
        <begin position="17"/>
        <end position="27"/>
    </location>
</feature>
<dbReference type="GeneID" id="109472967"/>
<name>A0A6P4YGK3_BRABE</name>
<protein>
    <submittedName>
        <fullName evidence="3">Uncharacterized protein LOC109472967</fullName>
    </submittedName>
</protein>